<keyword evidence="2" id="KW-0472">Membrane</keyword>
<keyword evidence="2" id="KW-1133">Transmembrane helix</keyword>
<dbReference type="PANTHER" id="PTHR34126:SF1">
    <property type="entry name" value="PEROXISOME BIOGENESIS PROTEIN 22"/>
    <property type="match status" value="1"/>
</dbReference>
<proteinExistence type="predicted"/>
<organism evidence="3">
    <name type="scientific">Rhizophora mucronata</name>
    <name type="common">Asiatic mangrove</name>
    <dbReference type="NCBI Taxonomy" id="61149"/>
    <lineage>
        <taxon>Eukaryota</taxon>
        <taxon>Viridiplantae</taxon>
        <taxon>Streptophyta</taxon>
        <taxon>Embryophyta</taxon>
        <taxon>Tracheophyta</taxon>
        <taxon>Spermatophyta</taxon>
        <taxon>Magnoliopsida</taxon>
        <taxon>eudicotyledons</taxon>
        <taxon>Gunneridae</taxon>
        <taxon>Pentapetalae</taxon>
        <taxon>rosids</taxon>
        <taxon>fabids</taxon>
        <taxon>Malpighiales</taxon>
        <taxon>Rhizophoraceae</taxon>
        <taxon>Rhizophora</taxon>
    </lineage>
</organism>
<dbReference type="GO" id="GO:0007031">
    <property type="term" value="P:peroxisome organization"/>
    <property type="evidence" value="ECO:0007669"/>
    <property type="project" value="InterPro"/>
</dbReference>
<protein>
    <submittedName>
        <fullName evidence="3">Uncharacterized protein</fullName>
    </submittedName>
</protein>
<evidence type="ECO:0000256" key="1">
    <source>
        <dbReference type="SAM" id="MobiDB-lite"/>
    </source>
</evidence>
<name>A0A2P2MQC7_RHIMU</name>
<evidence type="ECO:0000256" key="2">
    <source>
        <dbReference type="SAM" id="Phobius"/>
    </source>
</evidence>
<keyword evidence="2" id="KW-0812">Transmembrane</keyword>
<dbReference type="AlphaFoldDB" id="A0A2P2MQC7"/>
<feature type="transmembrane region" description="Helical" evidence="2">
    <location>
        <begin position="40"/>
        <end position="58"/>
    </location>
</feature>
<dbReference type="PANTHER" id="PTHR34126">
    <property type="entry name" value="PEROXISOME BIOGENESIS PROTEIN 22"/>
    <property type="match status" value="1"/>
</dbReference>
<sequence>MAESSSKDELLQLIKRFGAYLIVKMSDLLPISLRHLDSRSVGAIAGFAVAIVFTWRLLRSPGGPQRRQPKCQGPTTSSSVATTQSNAPAMLSGICSSSEDLRAQNVVDDSFHPVKPNLGQMVRQKLSEGRKVNEFPGCDQ</sequence>
<evidence type="ECO:0000313" key="3">
    <source>
        <dbReference type="EMBL" id="MBX32428.1"/>
    </source>
</evidence>
<feature type="compositionally biased region" description="Polar residues" evidence="1">
    <location>
        <begin position="73"/>
        <end position="85"/>
    </location>
</feature>
<accession>A0A2P2MQC7</accession>
<reference evidence="3" key="1">
    <citation type="submission" date="2018-02" db="EMBL/GenBank/DDBJ databases">
        <title>Rhizophora mucronata_Transcriptome.</title>
        <authorList>
            <person name="Meera S.P."/>
            <person name="Sreeshan A."/>
            <person name="Augustine A."/>
        </authorList>
    </citation>
    <scope>NUCLEOTIDE SEQUENCE</scope>
    <source>
        <tissue evidence="3">Leaf</tissue>
    </source>
</reference>
<dbReference type="InterPro" id="IPR037485">
    <property type="entry name" value="PEX22"/>
</dbReference>
<dbReference type="EMBL" id="GGEC01051944">
    <property type="protein sequence ID" value="MBX32428.1"/>
    <property type="molecule type" value="Transcribed_RNA"/>
</dbReference>
<feature type="region of interest" description="Disordered" evidence="1">
    <location>
        <begin position="61"/>
        <end position="85"/>
    </location>
</feature>